<reference evidence="4 5" key="1">
    <citation type="submission" date="2018-04" db="EMBL/GenBank/DDBJ databases">
        <title>Genomic Encyclopedia of Archaeal and Bacterial Type Strains, Phase II (KMG-II): from individual species to whole genera.</title>
        <authorList>
            <person name="Goeker M."/>
        </authorList>
    </citation>
    <scope>NUCLEOTIDE SEQUENCE [LARGE SCALE GENOMIC DNA]</scope>
    <source>
        <strain evidence="4 5">DSM 100977</strain>
    </source>
</reference>
<dbReference type="PANTHER" id="PTHR43333:SF1">
    <property type="entry name" value="D-ISOMER SPECIFIC 2-HYDROXYACID DEHYDROGENASE NAD-BINDING DOMAIN-CONTAINING PROTEIN"/>
    <property type="match status" value="1"/>
</dbReference>
<keyword evidence="2" id="KW-0520">NAD</keyword>
<dbReference type="InterPro" id="IPR029753">
    <property type="entry name" value="D-isomer_DH_CS"/>
</dbReference>
<dbReference type="RefSeq" id="WP_107845532.1">
    <property type="nucleotide sequence ID" value="NZ_QBKS01000001.1"/>
</dbReference>
<dbReference type="Pfam" id="PF02826">
    <property type="entry name" value="2-Hacid_dh_C"/>
    <property type="match status" value="1"/>
</dbReference>
<dbReference type="OrthoDB" id="9787219at2"/>
<dbReference type="EMBL" id="QBKS01000001">
    <property type="protein sequence ID" value="PTX57434.1"/>
    <property type="molecule type" value="Genomic_DNA"/>
</dbReference>
<sequence>MINVLFASGSPGYDDYEAPLRAAFEAAGLAVNLSPEMDPAEVEYVIYGPSKGQLDFTPFKRLKAVLSLWAGVETMVTNETLQVPLCRMVDHGLTEGMVEWVMGHALRFHLGMDTHLQGQDGIWRAGSAPPLARERKVCVLGLGALGSACAQALAALNFEVHGWVRLEKSLEGVTCHHGESGLAPALRAADIVVLLLPATPATTHVINAERLALLAPGACLLNPGRGPLVDDDALLAALAGGLGHAVLDVFDVEPLPADHPFWAHPKVVVTPHIASETRAVTAAQVVAENVRRGEAGEPFLHQVDRDAGY</sequence>
<evidence type="ECO:0000256" key="2">
    <source>
        <dbReference type="ARBA" id="ARBA00023027"/>
    </source>
</evidence>
<dbReference type="SUPFAM" id="SSF51735">
    <property type="entry name" value="NAD(P)-binding Rossmann-fold domains"/>
    <property type="match status" value="1"/>
</dbReference>
<name>A0A2T6BN25_9RHOB</name>
<accession>A0A2T6BN25</accession>
<dbReference type="PROSITE" id="PS00671">
    <property type="entry name" value="D_2_HYDROXYACID_DH_3"/>
    <property type="match status" value="1"/>
</dbReference>
<keyword evidence="4" id="KW-0670">Pyruvate</keyword>
<dbReference type="Proteomes" id="UP000243978">
    <property type="component" value="Unassembled WGS sequence"/>
</dbReference>
<comment type="caution">
    <text evidence="4">The sequence shown here is derived from an EMBL/GenBank/DDBJ whole genome shotgun (WGS) entry which is preliminary data.</text>
</comment>
<dbReference type="AlphaFoldDB" id="A0A2T6BN25"/>
<dbReference type="InterPro" id="IPR036291">
    <property type="entry name" value="NAD(P)-bd_dom_sf"/>
</dbReference>
<dbReference type="InterPro" id="IPR006140">
    <property type="entry name" value="D-isomer_DH_NAD-bd"/>
</dbReference>
<feature type="domain" description="D-isomer specific 2-hydroxyacid dehydrogenase NAD-binding" evidence="3">
    <location>
        <begin position="118"/>
        <end position="274"/>
    </location>
</feature>
<protein>
    <submittedName>
        <fullName evidence="4">Glyoxylate/hydroxypyruvate reductase A</fullName>
    </submittedName>
</protein>
<organism evidence="4 5">
    <name type="scientific">Litoreibacter ponti</name>
    <dbReference type="NCBI Taxonomy" id="1510457"/>
    <lineage>
        <taxon>Bacteria</taxon>
        <taxon>Pseudomonadati</taxon>
        <taxon>Pseudomonadota</taxon>
        <taxon>Alphaproteobacteria</taxon>
        <taxon>Rhodobacterales</taxon>
        <taxon>Roseobacteraceae</taxon>
        <taxon>Litoreibacter</taxon>
    </lineage>
</organism>
<evidence type="ECO:0000256" key="1">
    <source>
        <dbReference type="ARBA" id="ARBA00023002"/>
    </source>
</evidence>
<gene>
    <name evidence="4" type="ORF">C8N43_2104</name>
</gene>
<keyword evidence="1" id="KW-0560">Oxidoreductase</keyword>
<dbReference type="GO" id="GO:0051287">
    <property type="term" value="F:NAD binding"/>
    <property type="evidence" value="ECO:0007669"/>
    <property type="project" value="InterPro"/>
</dbReference>
<keyword evidence="5" id="KW-1185">Reference proteome</keyword>
<proteinExistence type="predicted"/>
<dbReference type="GO" id="GO:0016616">
    <property type="term" value="F:oxidoreductase activity, acting on the CH-OH group of donors, NAD or NADP as acceptor"/>
    <property type="evidence" value="ECO:0007669"/>
    <property type="project" value="UniProtKB-ARBA"/>
</dbReference>
<dbReference type="CDD" id="cd12164">
    <property type="entry name" value="GDH_like_2"/>
    <property type="match status" value="1"/>
</dbReference>
<dbReference type="PANTHER" id="PTHR43333">
    <property type="entry name" value="2-HACID_DH_C DOMAIN-CONTAINING PROTEIN"/>
    <property type="match status" value="1"/>
</dbReference>
<dbReference type="Gene3D" id="3.40.50.720">
    <property type="entry name" value="NAD(P)-binding Rossmann-like Domain"/>
    <property type="match status" value="2"/>
</dbReference>
<evidence type="ECO:0000313" key="5">
    <source>
        <dbReference type="Proteomes" id="UP000243978"/>
    </source>
</evidence>
<evidence type="ECO:0000313" key="4">
    <source>
        <dbReference type="EMBL" id="PTX57434.1"/>
    </source>
</evidence>
<evidence type="ECO:0000259" key="3">
    <source>
        <dbReference type="Pfam" id="PF02826"/>
    </source>
</evidence>